<keyword evidence="3" id="KW-1185">Reference proteome</keyword>
<dbReference type="eggNOG" id="COG4803">
    <property type="taxonomic scope" value="Bacteria"/>
</dbReference>
<evidence type="ECO:0000313" key="3">
    <source>
        <dbReference type="Proteomes" id="UP000003947"/>
    </source>
</evidence>
<evidence type="ECO:0000256" key="1">
    <source>
        <dbReference type="SAM" id="MobiDB-lite"/>
    </source>
</evidence>
<dbReference type="AlphaFoldDB" id="I4Z1Y7"/>
<dbReference type="OrthoDB" id="275223at2"/>
<gene>
    <name evidence="2" type="ORF">MicloDRAFT_00010340</name>
</gene>
<evidence type="ECO:0000313" key="2">
    <source>
        <dbReference type="EMBL" id="EIM30229.1"/>
    </source>
</evidence>
<feature type="compositionally biased region" description="Low complexity" evidence="1">
    <location>
        <begin position="175"/>
        <end position="189"/>
    </location>
</feature>
<proteinExistence type="predicted"/>
<dbReference type="HOGENOM" id="CLU_097445_1_0_5"/>
<dbReference type="Pfam" id="PF06897">
    <property type="entry name" value="DUF1269"/>
    <property type="match status" value="1"/>
</dbReference>
<dbReference type="RefSeq" id="WP_009489686.1">
    <property type="nucleotide sequence ID" value="NZ_CP141050.1"/>
</dbReference>
<protein>
    <submittedName>
        <fullName evidence="2">Putative membrane protein</fullName>
    </submittedName>
</protein>
<organism evidence="2 3">
    <name type="scientific">Microvirga lotononidis</name>
    <dbReference type="NCBI Taxonomy" id="864069"/>
    <lineage>
        <taxon>Bacteria</taxon>
        <taxon>Pseudomonadati</taxon>
        <taxon>Pseudomonadota</taxon>
        <taxon>Alphaproteobacteria</taxon>
        <taxon>Hyphomicrobiales</taxon>
        <taxon>Methylobacteriaceae</taxon>
        <taxon>Microvirga</taxon>
    </lineage>
</organism>
<reference evidence="2 3" key="1">
    <citation type="submission" date="2012-02" db="EMBL/GenBank/DDBJ databases">
        <title>Improved High-Quality Draft sequence of Microvirga sp. WSM3557.</title>
        <authorList>
            <consortium name="US DOE Joint Genome Institute"/>
            <person name="Lucas S."/>
            <person name="Han J."/>
            <person name="Lapidus A."/>
            <person name="Cheng J.-F."/>
            <person name="Goodwin L."/>
            <person name="Pitluck S."/>
            <person name="Peters L."/>
            <person name="Zhang X."/>
            <person name="Detter J.C."/>
            <person name="Han C."/>
            <person name="Tapia R."/>
            <person name="Land M."/>
            <person name="Hauser L."/>
            <person name="Kyrpides N."/>
            <person name="Ivanova N."/>
            <person name="Pagani I."/>
            <person name="Brau L."/>
            <person name="Yates R."/>
            <person name="O'Hara G."/>
            <person name="Rui T."/>
            <person name="Howieson J."/>
            <person name="Reeve W."/>
            <person name="Woyke T."/>
        </authorList>
    </citation>
    <scope>NUCLEOTIDE SEQUENCE [LARGE SCALE GENOMIC DNA]</scope>
    <source>
        <strain evidence="2 3">WSM3557</strain>
    </source>
</reference>
<sequence>MSELVVVGFDNPQDADRVLTELIRMKKEYLIDLEDAVVAIRDTGGVIRIKQSVNLVSLGAAGGGLRGAMWGSLIGLLFLNPLAGLAIGGAVGAGSGALSGGMMDYGINDDFIKSIGDTLKPDTSALFLLIRKSQPEKVLAELSGFKGHVIRSSLSPEQEAKLQAALSKAHPPSPSEGVEAASAVAAQPT</sequence>
<dbReference type="PATRIC" id="fig|864069.3.peg.1148"/>
<accession>I4Z1Y7</accession>
<dbReference type="Proteomes" id="UP000003947">
    <property type="component" value="Unassembled WGS sequence"/>
</dbReference>
<dbReference type="InterPro" id="IPR009200">
    <property type="entry name" value="DUF1269_membrane"/>
</dbReference>
<feature type="region of interest" description="Disordered" evidence="1">
    <location>
        <begin position="161"/>
        <end position="189"/>
    </location>
</feature>
<name>I4Z1Y7_9HYPH</name>
<dbReference type="STRING" id="864069.MicloDRAFT_00010340"/>
<dbReference type="EMBL" id="JH660639">
    <property type="protein sequence ID" value="EIM30229.1"/>
    <property type="molecule type" value="Genomic_DNA"/>
</dbReference>